<evidence type="ECO:0000313" key="3">
    <source>
        <dbReference type="Proteomes" id="UP001553161"/>
    </source>
</evidence>
<accession>A0ABV3L6T8</accession>
<evidence type="ECO:0000313" key="2">
    <source>
        <dbReference type="EMBL" id="MEV8467198.1"/>
    </source>
</evidence>
<sequence length="59" mass="6815">MAKIRRTDRLDKQIDDNLRRVYSDAVNEPLPDRFAQLLQQLREAEAGRDTAEQSGEDAK</sequence>
<protein>
    <submittedName>
        <fullName evidence="2">NepR family anti-sigma factor</fullName>
    </submittedName>
</protein>
<proteinExistence type="predicted"/>
<reference evidence="2 3" key="1">
    <citation type="submission" date="2024-07" db="EMBL/GenBank/DDBJ databases">
        <authorList>
            <person name="Kang M."/>
        </authorList>
    </citation>
    <scope>NUCLEOTIDE SEQUENCE [LARGE SCALE GENOMIC DNA]</scope>
    <source>
        <strain evidence="2 3">DFM31</strain>
    </source>
</reference>
<dbReference type="Pfam" id="PF18557">
    <property type="entry name" value="NepR"/>
    <property type="match status" value="1"/>
</dbReference>
<organism evidence="2 3">
    <name type="scientific">Meridianimarinicoccus marinus</name>
    <dbReference type="NCBI Taxonomy" id="3231483"/>
    <lineage>
        <taxon>Bacteria</taxon>
        <taxon>Pseudomonadati</taxon>
        <taxon>Pseudomonadota</taxon>
        <taxon>Alphaproteobacteria</taxon>
        <taxon>Rhodobacterales</taxon>
        <taxon>Paracoccaceae</taxon>
        <taxon>Meridianimarinicoccus</taxon>
    </lineage>
</organism>
<name>A0ABV3L6T8_9RHOB</name>
<feature type="domain" description="Anti-sigma factor NepR" evidence="1">
    <location>
        <begin position="12"/>
        <end position="45"/>
    </location>
</feature>
<comment type="caution">
    <text evidence="2">The sequence shown here is derived from an EMBL/GenBank/DDBJ whole genome shotgun (WGS) entry which is preliminary data.</text>
</comment>
<dbReference type="Proteomes" id="UP001553161">
    <property type="component" value="Unassembled WGS sequence"/>
</dbReference>
<dbReference type="InterPro" id="IPR041649">
    <property type="entry name" value="NepR"/>
</dbReference>
<keyword evidence="3" id="KW-1185">Reference proteome</keyword>
<evidence type="ECO:0000259" key="1">
    <source>
        <dbReference type="Pfam" id="PF18557"/>
    </source>
</evidence>
<dbReference type="EMBL" id="JBFBVU010000011">
    <property type="protein sequence ID" value="MEV8467198.1"/>
    <property type="molecule type" value="Genomic_DNA"/>
</dbReference>
<dbReference type="RefSeq" id="WP_366192976.1">
    <property type="nucleotide sequence ID" value="NZ_JBFBVU010000011.1"/>
</dbReference>
<gene>
    <name evidence="2" type="ORF">AB0T83_10450</name>
</gene>